<dbReference type="EMBL" id="JBHSIU010000028">
    <property type="protein sequence ID" value="MFC5000861.1"/>
    <property type="molecule type" value="Genomic_DNA"/>
</dbReference>
<proteinExistence type="predicted"/>
<sequence>MDADISVPEDVDSVPAVPSAAGVAALAVNPLPDADPQAVAIGGRYWTFDGVDDTVDPPRPRWREKSSALSVAAGVGNGRVYLVAAAGVRAVVPTLNCPTCDGPLSLRSRLNFEKLLAGKQAVPCIDCDAGVLDAVNREANPAAIERRRAVQVKERRRGALVDARTAWQAAQVAHLSQELEIRLDPEPDWSKVTASVRTEVAALAVIRHAPKVTPIPPLSGWAVPLGPMPDRGNELVLDCFDEDLLLIHPGSPVSAFTWNTTFEAAAAAEEPPTPVWEQFYPASVSWYVPTGPSLGTAAEQLDAHLLRRLRLSTVGRRRREEFLDLVVEVIAEETLRYFRFQLNRHNLPDVAANHDARLSDAARRLAGVRSLAETYNTAWTMVRAAAATAQAKPSVPKANMTAHAVNLFEAKAQELAADPDLVVKPFSEDSAVPLSAMTRTVFLTLLDRSMMGTSRAAAEAILDAQAAETELQDELDVGFTEMMRTVLRTGTEGDPHAVYAVLGRESANSDPVIAAAATRLIDMIEDLRIATRGLHAALAGAVSACRLLTVRVTVPDLWWGGTAPVKQPVGVYLAELMRQEAERQQPE</sequence>
<evidence type="ECO:0000313" key="1">
    <source>
        <dbReference type="EMBL" id="MFC5000861.1"/>
    </source>
</evidence>
<evidence type="ECO:0000313" key="2">
    <source>
        <dbReference type="Proteomes" id="UP001595912"/>
    </source>
</evidence>
<protein>
    <submittedName>
        <fullName evidence="1">Uncharacterized protein</fullName>
    </submittedName>
</protein>
<name>A0ABV9VZF0_9ACTN</name>
<organism evidence="1 2">
    <name type="scientific">Dactylosporangium cerinum</name>
    <dbReference type="NCBI Taxonomy" id="1434730"/>
    <lineage>
        <taxon>Bacteria</taxon>
        <taxon>Bacillati</taxon>
        <taxon>Actinomycetota</taxon>
        <taxon>Actinomycetes</taxon>
        <taxon>Micromonosporales</taxon>
        <taxon>Micromonosporaceae</taxon>
        <taxon>Dactylosporangium</taxon>
    </lineage>
</organism>
<reference evidence="2" key="1">
    <citation type="journal article" date="2019" name="Int. J. Syst. Evol. Microbiol.">
        <title>The Global Catalogue of Microorganisms (GCM) 10K type strain sequencing project: providing services to taxonomists for standard genome sequencing and annotation.</title>
        <authorList>
            <consortium name="The Broad Institute Genomics Platform"/>
            <consortium name="The Broad Institute Genome Sequencing Center for Infectious Disease"/>
            <person name="Wu L."/>
            <person name="Ma J."/>
        </authorList>
    </citation>
    <scope>NUCLEOTIDE SEQUENCE [LARGE SCALE GENOMIC DNA]</scope>
    <source>
        <strain evidence="2">CGMCC 4.7152</strain>
    </source>
</reference>
<dbReference type="RefSeq" id="WP_380117392.1">
    <property type="nucleotide sequence ID" value="NZ_JBHSIU010000028.1"/>
</dbReference>
<comment type="caution">
    <text evidence="1">The sequence shown here is derived from an EMBL/GenBank/DDBJ whole genome shotgun (WGS) entry which is preliminary data.</text>
</comment>
<dbReference type="Proteomes" id="UP001595912">
    <property type="component" value="Unassembled WGS sequence"/>
</dbReference>
<keyword evidence="2" id="KW-1185">Reference proteome</keyword>
<gene>
    <name evidence="1" type="ORF">ACFPIJ_23855</name>
</gene>
<accession>A0ABV9VZF0</accession>